<evidence type="ECO:0000313" key="3">
    <source>
        <dbReference type="Ensembl" id="ENSTNIP00000010199.1"/>
    </source>
</evidence>
<dbReference type="EMBL" id="CAAE01014529">
    <property type="protein sequence ID" value="CAF96975.1"/>
    <property type="molecule type" value="Genomic_DNA"/>
</dbReference>
<sequence>MPNSSPLSISRHSSMSNVSEIRDISEMSLFRKPSAIPRVPLFSAGQTGQMGSSLLRLSSQDSLASHGGPSASTSAFPGSAEASYSQTSRWQTPIFKPPSALRNSTSSLF</sequence>
<dbReference type="Ensembl" id="ENSTNIT00000010380.1">
    <property type="protein sequence ID" value="ENSTNIP00000010199.1"/>
    <property type="gene ID" value="ENSTNIG00000007393.1"/>
</dbReference>
<organism evidence="2">
    <name type="scientific">Tetraodon nigroviridis</name>
    <name type="common">Spotted green pufferfish</name>
    <name type="synonym">Chelonodon nigroviridis</name>
    <dbReference type="NCBI Taxonomy" id="99883"/>
    <lineage>
        <taxon>Eukaryota</taxon>
        <taxon>Metazoa</taxon>
        <taxon>Chordata</taxon>
        <taxon>Craniata</taxon>
        <taxon>Vertebrata</taxon>
        <taxon>Euteleostomi</taxon>
        <taxon>Actinopterygii</taxon>
        <taxon>Neopterygii</taxon>
        <taxon>Teleostei</taxon>
        <taxon>Neoteleostei</taxon>
        <taxon>Acanthomorphata</taxon>
        <taxon>Eupercaria</taxon>
        <taxon>Tetraodontiformes</taxon>
        <taxon>Tetradontoidea</taxon>
        <taxon>Tetraodontidae</taxon>
        <taxon>Tetraodon</taxon>
    </lineage>
</organism>
<dbReference type="AlphaFoldDB" id="Q4SQV7"/>
<evidence type="ECO:0000256" key="1">
    <source>
        <dbReference type="SAM" id="MobiDB-lite"/>
    </source>
</evidence>
<protein>
    <submittedName>
        <fullName evidence="2">(spotted green pufferfish) hypothetical protein</fullName>
    </submittedName>
</protein>
<feature type="compositionally biased region" description="Polar residues" evidence="1">
    <location>
        <begin position="70"/>
        <end position="91"/>
    </location>
</feature>
<feature type="region of interest" description="Disordered" evidence="1">
    <location>
        <begin position="53"/>
        <end position="109"/>
    </location>
</feature>
<reference evidence="3" key="3">
    <citation type="submission" date="2025-05" db="UniProtKB">
        <authorList>
            <consortium name="Ensembl"/>
        </authorList>
    </citation>
    <scope>IDENTIFICATION</scope>
</reference>
<dbReference type="STRING" id="99883.ENSTNIP00000010199"/>
<gene>
    <name evidence="2" type="ORF">GSTENG00014202001</name>
</gene>
<dbReference type="OrthoDB" id="2535391at2759"/>
<dbReference type="Proteomes" id="UP000007303">
    <property type="component" value="Unassembled WGS sequence"/>
</dbReference>
<dbReference type="GeneTree" id="ENSGT00970000197568"/>
<accession>Q4SQV7</accession>
<dbReference type="HOGENOM" id="CLU_2183122_0_0_1"/>
<dbReference type="KEGG" id="tng:GSTEN00014202G001"/>
<reference evidence="2 4" key="1">
    <citation type="journal article" date="2004" name="Nature">
        <title>Genome duplication in the teleost fish Tetraodon nigroviridis reveals the early vertebrate proto-karyotype.</title>
        <authorList>
            <person name="Jaillon O."/>
            <person name="Aury J.-M."/>
            <person name="Brunet F."/>
            <person name="Petit J.-L."/>
            <person name="Stange-Thomann N."/>
            <person name="Mauceli E."/>
            <person name="Bouneau L."/>
            <person name="Fischer C."/>
            <person name="Ozouf-Costaz C."/>
            <person name="Bernot A."/>
            <person name="Nicaud S."/>
            <person name="Jaffe D."/>
            <person name="Fisher S."/>
            <person name="Lutfalla G."/>
            <person name="Dossat C."/>
            <person name="Segurens B."/>
            <person name="Dasilva C."/>
            <person name="Salanoubat M."/>
            <person name="Levy M."/>
            <person name="Boudet N."/>
            <person name="Castellano S."/>
            <person name="Anthouard V."/>
            <person name="Jubin C."/>
            <person name="Castelli V."/>
            <person name="Katinka M."/>
            <person name="Vacherie B."/>
            <person name="Biemont C."/>
            <person name="Skalli Z."/>
            <person name="Cattolico L."/>
            <person name="Poulain J."/>
            <person name="De Berardinis V."/>
            <person name="Cruaud C."/>
            <person name="Duprat S."/>
            <person name="Brottier P."/>
            <person name="Coutanceau J.-P."/>
            <person name="Gouzy J."/>
            <person name="Parra G."/>
            <person name="Lardier G."/>
            <person name="Chapple C."/>
            <person name="McKernan K.J."/>
            <person name="McEwan P."/>
            <person name="Bosak S."/>
            <person name="Kellis M."/>
            <person name="Volff J.-N."/>
            <person name="Guigo R."/>
            <person name="Zody M.C."/>
            <person name="Mesirov J."/>
            <person name="Lindblad-Toh K."/>
            <person name="Birren B."/>
            <person name="Nusbaum C."/>
            <person name="Kahn D."/>
            <person name="Robinson-Rechavi M."/>
            <person name="Laudet V."/>
            <person name="Schachter V."/>
            <person name="Quetier F."/>
            <person name="Saurin W."/>
            <person name="Scarpelli C."/>
            <person name="Wincker P."/>
            <person name="Lander E.S."/>
            <person name="Weissenbach J."/>
            <person name="Roest Crollius H."/>
        </authorList>
    </citation>
    <scope>NUCLEOTIDE SEQUENCE [LARGE SCALE GENOMIC DNA]</scope>
</reference>
<keyword evidence="4" id="KW-1185">Reference proteome</keyword>
<evidence type="ECO:0000313" key="2">
    <source>
        <dbReference type="EMBL" id="CAF96975.1"/>
    </source>
</evidence>
<reference evidence="2" key="2">
    <citation type="submission" date="2004-02" db="EMBL/GenBank/DDBJ databases">
        <authorList>
            <consortium name="Genoscope"/>
            <consortium name="Whitehead Institute Centre for Genome Research"/>
        </authorList>
    </citation>
    <scope>NUCLEOTIDE SEQUENCE</scope>
</reference>
<name>Q4SQV7_TETNG</name>
<proteinExistence type="predicted"/>
<evidence type="ECO:0000313" key="4">
    <source>
        <dbReference type="Proteomes" id="UP000007303"/>
    </source>
</evidence>
<feature type="compositionally biased region" description="Low complexity" evidence="1">
    <location>
        <begin position="53"/>
        <end position="65"/>
    </location>
</feature>